<organism evidence="1">
    <name type="scientific">Craspedostauros australis</name>
    <dbReference type="NCBI Taxonomy" id="1486917"/>
    <lineage>
        <taxon>Eukaryota</taxon>
        <taxon>Sar</taxon>
        <taxon>Stramenopiles</taxon>
        <taxon>Ochrophyta</taxon>
        <taxon>Bacillariophyta</taxon>
        <taxon>Bacillariophyceae</taxon>
        <taxon>Bacillariophycidae</taxon>
        <taxon>Naviculales</taxon>
        <taxon>Naviculaceae</taxon>
        <taxon>Craspedostauros</taxon>
    </lineage>
</organism>
<proteinExistence type="predicted"/>
<sequence length="99" mass="11795">MRRKKTRPQRRKDMLVGNSSCVGVAECFETEREGWRICDMVRRRRACVDPRREMHLNSAAMGVLLKDDTDNTLWNKYPRMRNENTRTIAHLQIRTFLSL</sequence>
<reference evidence="1" key="1">
    <citation type="submission" date="2021-01" db="EMBL/GenBank/DDBJ databases">
        <authorList>
            <person name="Corre E."/>
            <person name="Pelletier E."/>
            <person name="Niang G."/>
            <person name="Scheremetjew M."/>
            <person name="Finn R."/>
            <person name="Kale V."/>
            <person name="Holt S."/>
            <person name="Cochrane G."/>
            <person name="Meng A."/>
            <person name="Brown T."/>
            <person name="Cohen L."/>
        </authorList>
    </citation>
    <scope>NUCLEOTIDE SEQUENCE</scope>
    <source>
        <strain evidence="1">CCMP3328</strain>
    </source>
</reference>
<name>A0A7S0F5G5_9STRA</name>
<gene>
    <name evidence="1" type="ORF">CAUS1442_LOCUS13382</name>
</gene>
<dbReference type="AlphaFoldDB" id="A0A7S0F5G5"/>
<dbReference type="EMBL" id="HBEF01021631">
    <property type="protein sequence ID" value="CAD8341247.1"/>
    <property type="molecule type" value="Transcribed_RNA"/>
</dbReference>
<evidence type="ECO:0000313" key="1">
    <source>
        <dbReference type="EMBL" id="CAD8341247.1"/>
    </source>
</evidence>
<protein>
    <submittedName>
        <fullName evidence="1">Uncharacterized protein</fullName>
    </submittedName>
</protein>
<accession>A0A7S0F5G5</accession>